<reference evidence="3 4" key="1">
    <citation type="submission" date="2021-03" db="EMBL/GenBank/DDBJ databases">
        <title>Glycomyces sp. nov., a novel actinomycete isolated from soil.</title>
        <authorList>
            <person name="Yang X."/>
            <person name="Xu X."/>
        </authorList>
    </citation>
    <scope>NUCLEOTIDE SEQUENCE [LARGE SCALE GENOMIC DNA]</scope>
    <source>
        <strain evidence="3 4">NEAU-S30</strain>
    </source>
</reference>
<sequence>MLGLLTRRVLLAAAALGLLVATSGCLRLDLGLQVRPDDTVGGEFTAAWSDEFAAQAADQGLDQAQLDAFLDALLDGVPGTERTPYTEGGYTGYTATFTNRPLADFADFGGDDWGYLRLDHSGREYTLDSHWDLRAAGFLDPAAFEGAEILVSVDFPARVTEHNGELEGRTVTWTMTPGDEYDLTATAVENDGRAFLIIGIAFVVVVCGLLWLWQWRRLRRFSVGNPSAQGR</sequence>
<dbReference type="InterPro" id="IPR053807">
    <property type="entry name" value="LppM"/>
</dbReference>
<organism evidence="3 4">
    <name type="scientific">Glycomyces niveus</name>
    <dbReference type="NCBI Taxonomy" id="2820287"/>
    <lineage>
        <taxon>Bacteria</taxon>
        <taxon>Bacillati</taxon>
        <taxon>Actinomycetota</taxon>
        <taxon>Actinomycetes</taxon>
        <taxon>Glycomycetales</taxon>
        <taxon>Glycomycetaceae</taxon>
        <taxon>Glycomyces</taxon>
    </lineage>
</organism>
<dbReference type="Pfam" id="PF21946">
    <property type="entry name" value="LppM"/>
    <property type="match status" value="1"/>
</dbReference>
<evidence type="ECO:0000256" key="1">
    <source>
        <dbReference type="SAM" id="Phobius"/>
    </source>
</evidence>
<feature type="domain" description="LppM" evidence="2">
    <location>
        <begin position="27"/>
        <end position="187"/>
    </location>
</feature>
<dbReference type="RefSeq" id="WP_208496520.1">
    <property type="nucleotide sequence ID" value="NZ_JAGFNP010000005.1"/>
</dbReference>
<feature type="transmembrane region" description="Helical" evidence="1">
    <location>
        <begin position="194"/>
        <end position="213"/>
    </location>
</feature>
<protein>
    <recommendedName>
        <fullName evidence="2">LppM domain-containing protein</fullName>
    </recommendedName>
</protein>
<keyword evidence="1" id="KW-1133">Transmembrane helix</keyword>
<gene>
    <name evidence="3" type="ORF">J5V16_12075</name>
</gene>
<keyword evidence="4" id="KW-1185">Reference proteome</keyword>
<dbReference type="PROSITE" id="PS51257">
    <property type="entry name" value="PROKAR_LIPOPROTEIN"/>
    <property type="match status" value="1"/>
</dbReference>
<evidence type="ECO:0000313" key="4">
    <source>
        <dbReference type="Proteomes" id="UP000681341"/>
    </source>
</evidence>
<evidence type="ECO:0000313" key="3">
    <source>
        <dbReference type="EMBL" id="MBO3733564.1"/>
    </source>
</evidence>
<name>A0ABS3U459_9ACTN</name>
<proteinExistence type="predicted"/>
<keyword evidence="1" id="KW-0812">Transmembrane</keyword>
<dbReference type="Proteomes" id="UP000681341">
    <property type="component" value="Unassembled WGS sequence"/>
</dbReference>
<dbReference type="EMBL" id="JAGFNP010000005">
    <property type="protein sequence ID" value="MBO3733564.1"/>
    <property type="molecule type" value="Genomic_DNA"/>
</dbReference>
<comment type="caution">
    <text evidence="3">The sequence shown here is derived from an EMBL/GenBank/DDBJ whole genome shotgun (WGS) entry which is preliminary data.</text>
</comment>
<evidence type="ECO:0000259" key="2">
    <source>
        <dbReference type="Pfam" id="PF21946"/>
    </source>
</evidence>
<keyword evidence="1" id="KW-0472">Membrane</keyword>
<accession>A0ABS3U459</accession>